<dbReference type="Pfam" id="PF21105">
    <property type="entry name" value="DyP_N"/>
    <property type="match status" value="1"/>
</dbReference>
<dbReference type="NCBIfam" id="TIGR01413">
    <property type="entry name" value="Dyp_perox_fam"/>
    <property type="match status" value="1"/>
</dbReference>
<feature type="domain" description="DyP dimeric alpha+beta barrel" evidence="8">
    <location>
        <begin position="89"/>
        <end position="237"/>
    </location>
</feature>
<keyword evidence="6" id="KW-0408">Iron</keyword>
<comment type="similarity">
    <text evidence="7">Belongs to the DyP-type peroxidase family.</text>
</comment>
<dbReference type="GO" id="GO:0020037">
    <property type="term" value="F:heme binding"/>
    <property type="evidence" value="ECO:0007669"/>
    <property type="project" value="InterPro"/>
</dbReference>
<evidence type="ECO:0000256" key="6">
    <source>
        <dbReference type="ARBA" id="ARBA00023004"/>
    </source>
</evidence>
<keyword evidence="4" id="KW-0479">Metal-binding</keyword>
<evidence type="ECO:0000256" key="3">
    <source>
        <dbReference type="ARBA" id="ARBA00022617"/>
    </source>
</evidence>
<evidence type="ECO:0000256" key="4">
    <source>
        <dbReference type="ARBA" id="ARBA00022723"/>
    </source>
</evidence>
<dbReference type="InterPro" id="IPR011008">
    <property type="entry name" value="Dimeric_a/b-barrel"/>
</dbReference>
<evidence type="ECO:0000313" key="10">
    <source>
        <dbReference type="Proteomes" id="UP001221757"/>
    </source>
</evidence>
<evidence type="ECO:0000256" key="7">
    <source>
        <dbReference type="ARBA" id="ARBA00025737"/>
    </source>
</evidence>
<sequence length="470" mass="51145">MCSDTTDLTGRRKVKCTAKCSDKFTAKGKNTCVKASRRHRTKSLLISKTSLFLSECLPDFHIPIGPAALPVLPTLDAVEALNDPLDIDNIQADILAGMLKKKELFFFFSIQDAARFKAKLVSDIVPLVTSTSEILSVDTQPITAVNIAFSNTGLVALSLDTNALGDSDFVAGQFSDAGQIGDDPSLWNPAFTGTNIHGVFLLASDTLVNIHDQLAKIQSALGSSVTEIHRLQAGARPGPEEGHEHFGFMDGISQPAVEGFTKLVLPGQTLGVFLLGERGDPFQNSHPSWAVDGSFLVFRQLQQLVPEFNKFLTDHPLGAGKLTPEQGSELLGARMVGRWKSGAPIFLAPTADDPVLGADRTRNNDFNFFIKFNQTRCPFSAHIRKTRPRGDLGPSEDTKNFIIRSSIPYGEEVTPAEADSHTTSVDRGLAFGKFSFFSYQTNINNGFVFLQQSWINNERSVLSLVPAQSS</sequence>
<dbReference type="SUPFAM" id="SSF54909">
    <property type="entry name" value="Dimeric alpha+beta barrel"/>
    <property type="match status" value="1"/>
</dbReference>
<evidence type="ECO:0000259" key="8">
    <source>
        <dbReference type="Pfam" id="PF21105"/>
    </source>
</evidence>
<comment type="caution">
    <text evidence="9">The sequence shown here is derived from an EMBL/GenBank/DDBJ whole genome shotgun (WGS) entry which is preliminary data.</text>
</comment>
<dbReference type="EMBL" id="JARKIE010000481">
    <property type="protein sequence ID" value="KAJ7633970.1"/>
    <property type="molecule type" value="Genomic_DNA"/>
</dbReference>
<dbReference type="GO" id="GO:0005829">
    <property type="term" value="C:cytosol"/>
    <property type="evidence" value="ECO:0007669"/>
    <property type="project" value="TreeGrafter"/>
</dbReference>
<organism evidence="9 10">
    <name type="scientific">Mycena rosella</name>
    <name type="common">Pink bonnet</name>
    <name type="synonym">Agaricus rosellus</name>
    <dbReference type="NCBI Taxonomy" id="1033263"/>
    <lineage>
        <taxon>Eukaryota</taxon>
        <taxon>Fungi</taxon>
        <taxon>Dikarya</taxon>
        <taxon>Basidiomycota</taxon>
        <taxon>Agaricomycotina</taxon>
        <taxon>Agaricomycetes</taxon>
        <taxon>Agaricomycetidae</taxon>
        <taxon>Agaricales</taxon>
        <taxon>Marasmiineae</taxon>
        <taxon>Mycenaceae</taxon>
        <taxon>Mycena</taxon>
    </lineage>
</organism>
<dbReference type="AlphaFoldDB" id="A0AAD7FNG1"/>
<evidence type="ECO:0000256" key="2">
    <source>
        <dbReference type="ARBA" id="ARBA00022559"/>
    </source>
</evidence>
<dbReference type="GO" id="GO:0046872">
    <property type="term" value="F:metal ion binding"/>
    <property type="evidence" value="ECO:0007669"/>
    <property type="project" value="UniProtKB-KW"/>
</dbReference>
<evidence type="ECO:0000313" key="9">
    <source>
        <dbReference type="EMBL" id="KAJ7633970.1"/>
    </source>
</evidence>
<dbReference type="InterPro" id="IPR006314">
    <property type="entry name" value="Dyp_peroxidase"/>
</dbReference>
<dbReference type="PANTHER" id="PTHR30521:SF4">
    <property type="entry name" value="DEFERROCHELATASE"/>
    <property type="match status" value="1"/>
</dbReference>
<reference evidence="9" key="1">
    <citation type="submission" date="2023-03" db="EMBL/GenBank/DDBJ databases">
        <title>Massive genome expansion in bonnet fungi (Mycena s.s.) driven by repeated elements and novel gene families across ecological guilds.</title>
        <authorList>
            <consortium name="Lawrence Berkeley National Laboratory"/>
            <person name="Harder C.B."/>
            <person name="Miyauchi S."/>
            <person name="Viragh M."/>
            <person name="Kuo A."/>
            <person name="Thoen E."/>
            <person name="Andreopoulos B."/>
            <person name="Lu D."/>
            <person name="Skrede I."/>
            <person name="Drula E."/>
            <person name="Henrissat B."/>
            <person name="Morin E."/>
            <person name="Kohler A."/>
            <person name="Barry K."/>
            <person name="LaButti K."/>
            <person name="Morin E."/>
            <person name="Salamov A."/>
            <person name="Lipzen A."/>
            <person name="Mereny Z."/>
            <person name="Hegedus B."/>
            <person name="Baldrian P."/>
            <person name="Stursova M."/>
            <person name="Weitz H."/>
            <person name="Taylor A."/>
            <person name="Grigoriev I.V."/>
            <person name="Nagy L.G."/>
            <person name="Martin F."/>
            <person name="Kauserud H."/>
        </authorList>
    </citation>
    <scope>NUCLEOTIDE SEQUENCE</scope>
    <source>
        <strain evidence="9">CBHHK067</strain>
    </source>
</reference>
<keyword evidence="10" id="KW-1185">Reference proteome</keyword>
<keyword evidence="5" id="KW-0560">Oxidoreductase</keyword>
<proteinExistence type="inferred from homology"/>
<evidence type="ECO:0000256" key="1">
    <source>
        <dbReference type="ARBA" id="ARBA00001970"/>
    </source>
</evidence>
<dbReference type="PANTHER" id="PTHR30521">
    <property type="entry name" value="DEFERROCHELATASE/PEROXIDASE"/>
    <property type="match status" value="1"/>
</dbReference>
<keyword evidence="2" id="KW-0575">Peroxidase</keyword>
<dbReference type="Proteomes" id="UP001221757">
    <property type="component" value="Unassembled WGS sequence"/>
</dbReference>
<comment type="cofactor">
    <cofactor evidence="1">
        <name>heme b</name>
        <dbReference type="ChEBI" id="CHEBI:60344"/>
    </cofactor>
</comment>
<name>A0AAD7FNG1_MYCRO</name>
<evidence type="ECO:0000256" key="5">
    <source>
        <dbReference type="ARBA" id="ARBA00023002"/>
    </source>
</evidence>
<keyword evidence="3" id="KW-0349">Heme</keyword>
<accession>A0AAD7FNG1</accession>
<protein>
    <recommendedName>
        <fullName evidence="8">DyP dimeric alpha+beta barrel domain-containing protein</fullName>
    </recommendedName>
</protein>
<dbReference type="PROSITE" id="PS51404">
    <property type="entry name" value="DYP_PEROXIDASE"/>
    <property type="match status" value="1"/>
</dbReference>
<gene>
    <name evidence="9" type="ORF">B0H17DRAFT_961615</name>
</gene>
<dbReference type="InterPro" id="IPR049509">
    <property type="entry name" value="DyP_N"/>
</dbReference>
<dbReference type="GO" id="GO:0004601">
    <property type="term" value="F:peroxidase activity"/>
    <property type="evidence" value="ECO:0007669"/>
    <property type="project" value="UniProtKB-KW"/>
</dbReference>